<sequence length="124" mass="14170">MDRVADIDKAIGAHTRWMSQLRETVLEAHPGIELETIRAADQCEFGKWLEGTSWSAEDRISDDYQEVRRLHAEFHELAAQVVELAASGKKNEAYGMFYGEYVTLSGRLALTLRTWQDRLSRAAR</sequence>
<dbReference type="InterPro" id="IPR025991">
    <property type="entry name" value="Chemoreceptor_zinc-bind_dom"/>
</dbReference>
<dbReference type="Pfam" id="PF13682">
    <property type="entry name" value="CZB"/>
    <property type="match status" value="1"/>
</dbReference>
<evidence type="ECO:0000313" key="2">
    <source>
        <dbReference type="EMBL" id="KFB76213.1"/>
    </source>
</evidence>
<feature type="domain" description="Chemoreceptor zinc-binding" evidence="1">
    <location>
        <begin position="14"/>
        <end position="82"/>
    </location>
</feature>
<dbReference type="EMBL" id="JDST02000059">
    <property type="protein sequence ID" value="KFB76213.1"/>
    <property type="molecule type" value="Genomic_DNA"/>
</dbReference>
<dbReference type="Gene3D" id="1.20.120.30">
    <property type="entry name" value="Aspartate receptor, ligand-binding domain"/>
    <property type="match status" value="1"/>
</dbReference>
<name>A0A080M4T5_9PROT</name>
<dbReference type="STRING" id="1453999.AW06_002635"/>
<evidence type="ECO:0000313" key="3">
    <source>
        <dbReference type="Proteomes" id="UP000021315"/>
    </source>
</evidence>
<keyword evidence="3" id="KW-1185">Reference proteome</keyword>
<evidence type="ECO:0000259" key="1">
    <source>
        <dbReference type="Pfam" id="PF13682"/>
    </source>
</evidence>
<dbReference type="AlphaFoldDB" id="A0A080M4T5"/>
<proteinExistence type="predicted"/>
<organism evidence="2 3">
    <name type="scientific">Candidatus Accumulibacter cognatus</name>
    <dbReference type="NCBI Taxonomy" id="2954383"/>
    <lineage>
        <taxon>Bacteria</taxon>
        <taxon>Pseudomonadati</taxon>
        <taxon>Pseudomonadota</taxon>
        <taxon>Betaproteobacteria</taxon>
        <taxon>Candidatus Accumulibacter</taxon>
    </lineage>
</organism>
<dbReference type="Proteomes" id="UP000021315">
    <property type="component" value="Unassembled WGS sequence"/>
</dbReference>
<dbReference type="RefSeq" id="WP_034950080.1">
    <property type="nucleotide sequence ID" value="NZ_JDST02000059.1"/>
</dbReference>
<reference evidence="2" key="1">
    <citation type="submission" date="2014-02" db="EMBL/GenBank/DDBJ databases">
        <title>Expanding our view of genomic diversity in Candidatus Accumulibacter clades.</title>
        <authorList>
            <person name="Skennerton C.T."/>
            <person name="Barr J.J."/>
            <person name="Slater F.R."/>
            <person name="Bond P.L."/>
            <person name="Tyson G.W."/>
        </authorList>
    </citation>
    <scope>NUCLEOTIDE SEQUENCE [LARGE SCALE GENOMIC DNA]</scope>
</reference>
<gene>
    <name evidence="2" type="ORF">AW06_002635</name>
</gene>
<comment type="caution">
    <text evidence="2">The sequence shown here is derived from an EMBL/GenBank/DDBJ whole genome shotgun (WGS) entry which is preliminary data.</text>
</comment>
<protein>
    <submittedName>
        <fullName evidence="2">Diguanylate cyclase</fullName>
    </submittedName>
</protein>
<accession>A0A080M4T5</accession>